<evidence type="ECO:0000256" key="1">
    <source>
        <dbReference type="SAM" id="MobiDB-lite"/>
    </source>
</evidence>
<sequence length="105" mass="12280">MGLKRKTVPFYADSVEPARQTVYLRVGLARGPVRRLLSMREARARRNGRKIVTHTEYYHKFAFLEVWKTSRSVLLYVQEDQENNLDESGRPVWQVQTSSRTPDAL</sequence>
<evidence type="ECO:0000313" key="3">
    <source>
        <dbReference type="Proteomes" id="UP000827092"/>
    </source>
</evidence>
<feature type="region of interest" description="Disordered" evidence="1">
    <location>
        <begin position="82"/>
        <end position="105"/>
    </location>
</feature>
<comment type="caution">
    <text evidence="2">The sequence shown here is derived from an EMBL/GenBank/DDBJ whole genome shotgun (WGS) entry which is preliminary data.</text>
</comment>
<proteinExistence type="predicted"/>
<dbReference type="AlphaFoldDB" id="A0AAV6V9J5"/>
<reference evidence="2 3" key="1">
    <citation type="journal article" date="2022" name="Nat. Ecol. Evol.">
        <title>A masculinizing supergene underlies an exaggerated male reproductive morph in a spider.</title>
        <authorList>
            <person name="Hendrickx F."/>
            <person name="De Corte Z."/>
            <person name="Sonet G."/>
            <person name="Van Belleghem S.M."/>
            <person name="Kostlbacher S."/>
            <person name="Vangestel C."/>
        </authorList>
    </citation>
    <scope>NUCLEOTIDE SEQUENCE [LARGE SCALE GENOMIC DNA]</scope>
    <source>
        <strain evidence="2">W744_W776</strain>
    </source>
</reference>
<protein>
    <submittedName>
        <fullName evidence="2">Uncharacterized protein</fullName>
    </submittedName>
</protein>
<dbReference type="EMBL" id="JAFNEN010000137">
    <property type="protein sequence ID" value="KAG8192609.1"/>
    <property type="molecule type" value="Genomic_DNA"/>
</dbReference>
<organism evidence="2 3">
    <name type="scientific">Oedothorax gibbosus</name>
    <dbReference type="NCBI Taxonomy" id="931172"/>
    <lineage>
        <taxon>Eukaryota</taxon>
        <taxon>Metazoa</taxon>
        <taxon>Ecdysozoa</taxon>
        <taxon>Arthropoda</taxon>
        <taxon>Chelicerata</taxon>
        <taxon>Arachnida</taxon>
        <taxon>Araneae</taxon>
        <taxon>Araneomorphae</taxon>
        <taxon>Entelegynae</taxon>
        <taxon>Araneoidea</taxon>
        <taxon>Linyphiidae</taxon>
        <taxon>Erigoninae</taxon>
        <taxon>Oedothorax</taxon>
    </lineage>
</organism>
<accession>A0AAV6V9J5</accession>
<gene>
    <name evidence="2" type="ORF">JTE90_017175</name>
</gene>
<dbReference type="Proteomes" id="UP000827092">
    <property type="component" value="Unassembled WGS sequence"/>
</dbReference>
<keyword evidence="3" id="KW-1185">Reference proteome</keyword>
<feature type="compositionally biased region" description="Polar residues" evidence="1">
    <location>
        <begin position="94"/>
        <end position="105"/>
    </location>
</feature>
<name>A0AAV6V9J5_9ARAC</name>
<evidence type="ECO:0000313" key="2">
    <source>
        <dbReference type="EMBL" id="KAG8192609.1"/>
    </source>
</evidence>